<name>A0A9W4UV60_9PLEO</name>
<feature type="compositionally biased region" description="Polar residues" evidence="1">
    <location>
        <begin position="346"/>
        <end position="358"/>
    </location>
</feature>
<feature type="region of interest" description="Disordered" evidence="1">
    <location>
        <begin position="389"/>
        <end position="486"/>
    </location>
</feature>
<reference evidence="2" key="1">
    <citation type="submission" date="2023-01" db="EMBL/GenBank/DDBJ databases">
        <authorList>
            <person name="Van Ghelder C."/>
            <person name="Rancurel C."/>
        </authorList>
    </citation>
    <scope>NUCLEOTIDE SEQUENCE</scope>
    <source>
        <strain evidence="2">CNCM I-4278</strain>
    </source>
</reference>
<feature type="compositionally biased region" description="Low complexity" evidence="1">
    <location>
        <begin position="325"/>
        <end position="334"/>
    </location>
</feature>
<sequence length="486" mass="52424">MPPWGRPPGERGAGSVGKYLEEEEQVHRFQELDSDDEKNGVLLDSGFPKVSNGKQDFNPDALYFNDTDIRAWEQRTADIDGLAYGDDYGLQEDEGYYDDGADITMTVSEYEELLFQRVLDKVRLARATGEADVQLSSEELEAYQSRMWRSRGPAAPSQAPRSRPGTAHAAGTAASSSGNPSSSRSKKKDKRSSLFGGKSKEKKPSNRSRAASNATNVSDAANQPLPPGFVVPGPNGQPTFTPINGHQGRTARDAPRRPSGSPRSSRSASMSSDLPPLKEGHVSHSRGLGLGLGLRLAQTPTRTRDIPGAFPGSPVSYIAESPVLAARPSSSSSRHSAHDRSERRQSTSSHHGQLSPLSPVQPAPKLVPFPTPEYQHFTPEPFQYQVAGQLATSSASSVASQPQYGRKVASSPTESVQMSMPRRVPVPSQQAQRTTGSQPDVQHSYSDPVLTQRNTRAGGSDDEGEARTPKKSSGKRKGGKSKKRNN</sequence>
<evidence type="ECO:0000313" key="2">
    <source>
        <dbReference type="EMBL" id="CAI6341742.1"/>
    </source>
</evidence>
<keyword evidence="3" id="KW-1185">Reference proteome</keyword>
<feature type="compositionally biased region" description="Pro residues" evidence="1">
    <location>
        <begin position="359"/>
        <end position="371"/>
    </location>
</feature>
<dbReference type="OrthoDB" id="3932653at2759"/>
<evidence type="ECO:0000256" key="1">
    <source>
        <dbReference type="SAM" id="MobiDB-lite"/>
    </source>
</evidence>
<feature type="region of interest" description="Disordered" evidence="1">
    <location>
        <begin position="321"/>
        <end position="377"/>
    </location>
</feature>
<organism evidence="2 3">
    <name type="scientific">Periconia digitata</name>
    <dbReference type="NCBI Taxonomy" id="1303443"/>
    <lineage>
        <taxon>Eukaryota</taxon>
        <taxon>Fungi</taxon>
        <taxon>Dikarya</taxon>
        <taxon>Ascomycota</taxon>
        <taxon>Pezizomycotina</taxon>
        <taxon>Dothideomycetes</taxon>
        <taxon>Pleosporomycetidae</taxon>
        <taxon>Pleosporales</taxon>
        <taxon>Massarineae</taxon>
        <taxon>Periconiaceae</taxon>
        <taxon>Periconia</taxon>
    </lineage>
</organism>
<protein>
    <submittedName>
        <fullName evidence="2">Uncharacterized protein</fullName>
    </submittedName>
</protein>
<feature type="compositionally biased region" description="Basic and acidic residues" evidence="1">
    <location>
        <begin position="336"/>
        <end position="345"/>
    </location>
</feature>
<evidence type="ECO:0000313" key="3">
    <source>
        <dbReference type="Proteomes" id="UP001152607"/>
    </source>
</evidence>
<dbReference type="Proteomes" id="UP001152607">
    <property type="component" value="Unassembled WGS sequence"/>
</dbReference>
<feature type="compositionally biased region" description="Polar residues" evidence="1">
    <location>
        <begin position="207"/>
        <end position="221"/>
    </location>
</feature>
<comment type="caution">
    <text evidence="2">The sequence shown here is derived from an EMBL/GenBank/DDBJ whole genome shotgun (WGS) entry which is preliminary data.</text>
</comment>
<feature type="region of interest" description="Disordered" evidence="1">
    <location>
        <begin position="146"/>
        <end position="287"/>
    </location>
</feature>
<dbReference type="AlphaFoldDB" id="A0A9W4UV60"/>
<proteinExistence type="predicted"/>
<gene>
    <name evidence="2" type="ORF">PDIGIT_LOCUS14942</name>
</gene>
<feature type="compositionally biased region" description="Basic residues" evidence="1">
    <location>
        <begin position="469"/>
        <end position="486"/>
    </location>
</feature>
<accession>A0A9W4UV60</accession>
<feature type="compositionally biased region" description="Polar residues" evidence="1">
    <location>
        <begin position="427"/>
        <end position="457"/>
    </location>
</feature>
<dbReference type="EMBL" id="CAOQHR010000012">
    <property type="protein sequence ID" value="CAI6341742.1"/>
    <property type="molecule type" value="Genomic_DNA"/>
</dbReference>
<feature type="compositionally biased region" description="Low complexity" evidence="1">
    <location>
        <begin position="150"/>
        <end position="183"/>
    </location>
</feature>
<feature type="region of interest" description="Disordered" evidence="1">
    <location>
        <begin position="26"/>
        <end position="57"/>
    </location>
</feature>
<feature type="compositionally biased region" description="Polar residues" evidence="1">
    <location>
        <begin position="390"/>
        <end position="403"/>
    </location>
</feature>
<feature type="compositionally biased region" description="Low complexity" evidence="1">
    <location>
        <begin position="257"/>
        <end position="275"/>
    </location>
</feature>